<proteinExistence type="inferred from homology"/>
<feature type="active site" evidence="9">
    <location>
        <position position="256"/>
    </location>
</feature>
<feature type="active site" description="O-(3'-phospho-DNA)-tyrosine intermediate" evidence="9">
    <location>
        <position position="288"/>
    </location>
</feature>
<comment type="subunit">
    <text evidence="9">Forms a cyclic heterotetrameric complex composed of two molecules of XerC and two molecules of XerD.</text>
</comment>
<feature type="active site" evidence="9">
    <location>
        <position position="184"/>
    </location>
</feature>
<evidence type="ECO:0000256" key="6">
    <source>
        <dbReference type="ARBA" id="ARBA00023125"/>
    </source>
</evidence>
<comment type="function">
    <text evidence="9">Site-specific tyrosine recombinase, which acts by catalyzing the cutting and rejoining of the recombining DNA molecules. The XerC-XerD complex is essential to convert dimers of the bacterial chromosome into monomers to permit their segregation at cell division. It also contributes to the segregational stability of plasmids.</text>
</comment>
<sequence length="309" mass="34732">MKTVSAGDLSMQDFLSFLVVQKGYSEATEKAYRVDIAQFAAFLREQNVDISQPHTVNRRHIQSFVANLFHRGEAKSTMSRKLAAVRSFFRFLMRNGRLSENVATQVRNPRQETRHPRILNMDETCALLDASAPVLPDSRAALLHRRDVALAELLYGSGLRISEALGLDQDNVRLKRQALRVLGKGSRERIAPLSDTSVSALAAWLDVREELALLGEQALFVGVRGARLQRREAGRSITRLCRQAGLAVTVSPHSLRHSFATHLLDAGADLRSVQELLGHQRLTTTQRYTQVSMERLIQAYDKAHPRSEW</sequence>
<evidence type="ECO:0000256" key="1">
    <source>
        <dbReference type="ARBA" id="ARBA00004496"/>
    </source>
</evidence>
<keyword evidence="7 9" id="KW-0233">DNA recombination</keyword>
<dbReference type="HAMAP" id="MF_01808">
    <property type="entry name" value="Recomb_XerC_XerD"/>
    <property type="match status" value="1"/>
</dbReference>
<dbReference type="GO" id="GO:0007059">
    <property type="term" value="P:chromosome segregation"/>
    <property type="evidence" value="ECO:0007669"/>
    <property type="project" value="UniProtKB-UniRule"/>
</dbReference>
<dbReference type="Pfam" id="PF02899">
    <property type="entry name" value="Phage_int_SAM_1"/>
    <property type="match status" value="1"/>
</dbReference>
<keyword evidence="2 9" id="KW-0963">Cytoplasm</keyword>
<dbReference type="SUPFAM" id="SSF56349">
    <property type="entry name" value="DNA breaking-rejoining enzymes"/>
    <property type="match status" value="1"/>
</dbReference>
<keyword evidence="3 9" id="KW-0132">Cell division</keyword>
<accession>A0A6L2R6C5</accession>
<evidence type="ECO:0000256" key="4">
    <source>
        <dbReference type="ARBA" id="ARBA00022829"/>
    </source>
</evidence>
<evidence type="ECO:0000259" key="11">
    <source>
        <dbReference type="PROSITE" id="PS51900"/>
    </source>
</evidence>
<dbReference type="PROSITE" id="PS51900">
    <property type="entry name" value="CB"/>
    <property type="match status" value="1"/>
</dbReference>
<evidence type="ECO:0000256" key="5">
    <source>
        <dbReference type="ARBA" id="ARBA00022908"/>
    </source>
</evidence>
<evidence type="ECO:0000256" key="3">
    <source>
        <dbReference type="ARBA" id="ARBA00022618"/>
    </source>
</evidence>
<evidence type="ECO:0000313" key="12">
    <source>
        <dbReference type="EMBL" id="GFH63083.1"/>
    </source>
</evidence>
<feature type="active site" evidence="9">
    <location>
        <position position="279"/>
    </location>
</feature>
<dbReference type="Pfam" id="PF00589">
    <property type="entry name" value="Phage_integrase"/>
    <property type="match status" value="1"/>
</dbReference>
<feature type="active site" evidence="9">
    <location>
        <position position="160"/>
    </location>
</feature>
<dbReference type="Proteomes" id="UP000505077">
    <property type="component" value="Unassembled WGS sequence"/>
</dbReference>
<dbReference type="Gene3D" id="1.10.150.130">
    <property type="match status" value="1"/>
</dbReference>
<dbReference type="InterPro" id="IPR010998">
    <property type="entry name" value="Integrase_recombinase_N"/>
</dbReference>
<comment type="caution">
    <text evidence="12">The sequence shown here is derived from an EMBL/GenBank/DDBJ whole genome shotgun (WGS) entry which is preliminary data.</text>
</comment>
<reference evidence="12 13" key="1">
    <citation type="journal article" date="2020" name="ISME J.">
        <title>Parallel Reductive Genome Evolution in Desulfovibrio Ectosymbionts Independently Acquired by Trichonympha Protists in the Termite Gut.</title>
        <authorList>
            <person name="Takeuchi M."/>
            <person name="Kuwahara H."/>
            <person name="Murakami T."/>
            <person name="Takahashi K."/>
            <person name="Kajitani R."/>
            <person name="Toyoda A."/>
            <person name="Itoh T."/>
            <person name="Ohkuma M."/>
            <person name="Hongoh Y."/>
        </authorList>
    </citation>
    <scope>NUCLEOTIDE SEQUENCE [LARGE SCALE GENOMIC DNA]</scope>
    <source>
        <strain evidence="12">ZnDsv-02</strain>
    </source>
</reference>
<dbReference type="InterPro" id="IPR050090">
    <property type="entry name" value="Tyrosine_recombinase_XerCD"/>
</dbReference>
<evidence type="ECO:0000259" key="10">
    <source>
        <dbReference type="PROSITE" id="PS51898"/>
    </source>
</evidence>
<dbReference type="InterPro" id="IPR023009">
    <property type="entry name" value="Tyrosine_recombinase_XerC/XerD"/>
</dbReference>
<dbReference type="GO" id="GO:0051301">
    <property type="term" value="P:cell division"/>
    <property type="evidence" value="ECO:0007669"/>
    <property type="project" value="UniProtKB-KW"/>
</dbReference>
<protein>
    <recommendedName>
        <fullName evidence="9">Tyrosine recombinase XerC</fullName>
    </recommendedName>
</protein>
<name>A0A6L2R6C5_9BACT</name>
<keyword evidence="8 9" id="KW-0131">Cell cycle</keyword>
<evidence type="ECO:0000313" key="13">
    <source>
        <dbReference type="Proteomes" id="UP000505077"/>
    </source>
</evidence>
<dbReference type="InterPro" id="IPR013762">
    <property type="entry name" value="Integrase-like_cat_sf"/>
</dbReference>
<dbReference type="PANTHER" id="PTHR30349:SF41">
    <property type="entry name" value="INTEGRASE_RECOMBINASE PROTEIN MJ0367-RELATED"/>
    <property type="match status" value="1"/>
</dbReference>
<evidence type="ECO:0000256" key="9">
    <source>
        <dbReference type="HAMAP-Rule" id="MF_01808"/>
    </source>
</evidence>
<dbReference type="InterPro" id="IPR011010">
    <property type="entry name" value="DNA_brk_join_enz"/>
</dbReference>
<dbReference type="PROSITE" id="PS51898">
    <property type="entry name" value="TYR_RECOMBINASE"/>
    <property type="match status" value="1"/>
</dbReference>
<dbReference type="GO" id="GO:0005737">
    <property type="term" value="C:cytoplasm"/>
    <property type="evidence" value="ECO:0007669"/>
    <property type="project" value="UniProtKB-SubCell"/>
</dbReference>
<keyword evidence="5 9" id="KW-0229">DNA integration</keyword>
<gene>
    <name evidence="9 12" type="primary">xerC</name>
    <name evidence="12" type="ORF">ZNDK_0854</name>
</gene>
<keyword evidence="4 9" id="KW-0159">Chromosome partition</keyword>
<dbReference type="InterPro" id="IPR004107">
    <property type="entry name" value="Integrase_SAM-like_N"/>
</dbReference>
<comment type="subcellular location">
    <subcellularLocation>
        <location evidence="1 9">Cytoplasm</location>
    </subcellularLocation>
</comment>
<dbReference type="EMBL" id="BLLL01000009">
    <property type="protein sequence ID" value="GFH63083.1"/>
    <property type="molecule type" value="Genomic_DNA"/>
</dbReference>
<dbReference type="InterPro" id="IPR002104">
    <property type="entry name" value="Integrase_catalytic"/>
</dbReference>
<dbReference type="NCBIfam" id="NF001399">
    <property type="entry name" value="PRK00283.1"/>
    <property type="match status" value="1"/>
</dbReference>
<evidence type="ECO:0000256" key="8">
    <source>
        <dbReference type="ARBA" id="ARBA00023306"/>
    </source>
</evidence>
<dbReference type="InterPro" id="IPR044068">
    <property type="entry name" value="CB"/>
</dbReference>
<comment type="similarity">
    <text evidence="9">Belongs to the 'phage' integrase family. XerC subfamily.</text>
</comment>
<dbReference type="GO" id="GO:0006313">
    <property type="term" value="P:DNA transposition"/>
    <property type="evidence" value="ECO:0007669"/>
    <property type="project" value="UniProtKB-UniRule"/>
</dbReference>
<feature type="domain" description="Core-binding (CB)" evidence="11">
    <location>
        <begin position="5"/>
        <end position="93"/>
    </location>
</feature>
<dbReference type="GO" id="GO:0009037">
    <property type="term" value="F:tyrosine-based site-specific recombinase activity"/>
    <property type="evidence" value="ECO:0007669"/>
    <property type="project" value="UniProtKB-UniRule"/>
</dbReference>
<dbReference type="Gene3D" id="1.10.443.10">
    <property type="entry name" value="Intergrase catalytic core"/>
    <property type="match status" value="1"/>
</dbReference>
<evidence type="ECO:0000256" key="2">
    <source>
        <dbReference type="ARBA" id="ARBA00022490"/>
    </source>
</evidence>
<evidence type="ECO:0000256" key="7">
    <source>
        <dbReference type="ARBA" id="ARBA00023172"/>
    </source>
</evidence>
<feature type="domain" description="Tyr recombinase" evidence="10">
    <location>
        <begin position="114"/>
        <end position="301"/>
    </location>
</feature>
<keyword evidence="6 9" id="KW-0238">DNA-binding</keyword>
<dbReference type="GO" id="GO:0003677">
    <property type="term" value="F:DNA binding"/>
    <property type="evidence" value="ECO:0007669"/>
    <property type="project" value="UniProtKB-UniRule"/>
</dbReference>
<feature type="active site" evidence="9">
    <location>
        <position position="253"/>
    </location>
</feature>
<dbReference type="PANTHER" id="PTHR30349">
    <property type="entry name" value="PHAGE INTEGRASE-RELATED"/>
    <property type="match status" value="1"/>
</dbReference>
<dbReference type="AlphaFoldDB" id="A0A6L2R6C5"/>
<organism evidence="12 13">
    <name type="scientific">Candidatus Desulfovibrio kirbyi</name>
    <dbReference type="NCBI Taxonomy" id="2696086"/>
    <lineage>
        <taxon>Bacteria</taxon>
        <taxon>Pseudomonadati</taxon>
        <taxon>Thermodesulfobacteriota</taxon>
        <taxon>Desulfovibrionia</taxon>
        <taxon>Desulfovibrionales</taxon>
        <taxon>Desulfovibrionaceae</taxon>
        <taxon>Desulfovibrio</taxon>
    </lineage>
</organism>